<comment type="similarity">
    <text evidence="1">Belongs to the non-flavoprotein flavin reductase family.</text>
</comment>
<proteinExistence type="inferred from homology"/>
<dbReference type="PANTHER" id="PTHR30466:SF11">
    <property type="entry name" value="FLAVIN-DEPENDENT MONOOXYGENASE, REDUCTASE SUBUNIT HSAB"/>
    <property type="match status" value="1"/>
</dbReference>
<dbReference type="Proteomes" id="UP000240527">
    <property type="component" value="Chromosome"/>
</dbReference>
<organism evidence="4 5">
    <name type="scientific">Caulobacter segnis</name>
    <dbReference type="NCBI Taxonomy" id="88688"/>
    <lineage>
        <taxon>Bacteria</taxon>
        <taxon>Pseudomonadati</taxon>
        <taxon>Pseudomonadota</taxon>
        <taxon>Alphaproteobacteria</taxon>
        <taxon>Caulobacterales</taxon>
        <taxon>Caulobacteraceae</taxon>
        <taxon>Caulobacter</taxon>
    </lineage>
</organism>
<sequence>MRRMTIRVPQPPSPTRDDFLAAMAKVASPVALITTGTLQSPVGLTATATCSLSADPPSVLICINKSASTHDELLRHQTFAVNFLLADQGDVAARFARKDVDRFAGETWTAMATGAPVLQSAGVALDCRLHAAIDAFSHSILIGTVISILTDEGEQNPSLVWHQRRFCRTAEI</sequence>
<evidence type="ECO:0000313" key="5">
    <source>
        <dbReference type="Proteomes" id="UP000240527"/>
    </source>
</evidence>
<keyword evidence="2" id="KW-0560">Oxidoreductase</keyword>
<evidence type="ECO:0000313" key="4">
    <source>
        <dbReference type="EMBL" id="AVQ01953.1"/>
    </source>
</evidence>
<evidence type="ECO:0000259" key="3">
    <source>
        <dbReference type="SMART" id="SM00903"/>
    </source>
</evidence>
<dbReference type="InterPro" id="IPR012349">
    <property type="entry name" value="Split_barrel_FMN-bd"/>
</dbReference>
<evidence type="ECO:0000256" key="1">
    <source>
        <dbReference type="ARBA" id="ARBA00008898"/>
    </source>
</evidence>
<evidence type="ECO:0000256" key="2">
    <source>
        <dbReference type="ARBA" id="ARBA00023002"/>
    </source>
</evidence>
<dbReference type="SMART" id="SM00903">
    <property type="entry name" value="Flavin_Reduct"/>
    <property type="match status" value="1"/>
</dbReference>
<dbReference type="EMBL" id="CP027850">
    <property type="protein sequence ID" value="AVQ01953.1"/>
    <property type="molecule type" value="Genomic_DNA"/>
</dbReference>
<protein>
    <submittedName>
        <fullName evidence="4">Flavin reductase</fullName>
    </submittedName>
</protein>
<dbReference type="InterPro" id="IPR050268">
    <property type="entry name" value="NADH-dep_flavin_reductase"/>
</dbReference>
<accession>A0ABM6TG52</accession>
<dbReference type="InterPro" id="IPR002563">
    <property type="entry name" value="Flavin_Rdtase-like_dom"/>
</dbReference>
<dbReference type="SUPFAM" id="SSF50475">
    <property type="entry name" value="FMN-binding split barrel"/>
    <property type="match status" value="1"/>
</dbReference>
<feature type="domain" description="Flavin reductase like" evidence="3">
    <location>
        <begin position="23"/>
        <end position="168"/>
    </location>
</feature>
<keyword evidence="5" id="KW-1185">Reference proteome</keyword>
<dbReference type="Pfam" id="PF01613">
    <property type="entry name" value="Flavin_Reduct"/>
    <property type="match status" value="1"/>
</dbReference>
<reference evidence="4 5" key="1">
    <citation type="journal article" date="2015" name="Biotechnol. Bioeng.">
        <title>Genome sequence and phenotypic characterization of Caulobacter segnis.</title>
        <authorList>
            <person name="Patel S."/>
            <person name="Fletcher B."/>
            <person name="Scott D.C."/>
            <person name="Ely B."/>
        </authorList>
    </citation>
    <scope>NUCLEOTIDE SEQUENCE [LARGE SCALE GENOMIC DNA]</scope>
    <source>
        <strain evidence="4 5">TK0059</strain>
    </source>
</reference>
<dbReference type="Gene3D" id="2.30.110.10">
    <property type="entry name" value="Electron Transport, Fmn-binding Protein, Chain A"/>
    <property type="match status" value="1"/>
</dbReference>
<name>A0ABM6TG52_9CAUL</name>
<gene>
    <name evidence="4" type="ORF">B7G68_08895</name>
</gene>
<dbReference type="PANTHER" id="PTHR30466">
    <property type="entry name" value="FLAVIN REDUCTASE"/>
    <property type="match status" value="1"/>
</dbReference>